<evidence type="ECO:0000256" key="1">
    <source>
        <dbReference type="SAM" id="Phobius"/>
    </source>
</evidence>
<evidence type="ECO:0000313" key="2">
    <source>
        <dbReference type="EnsemblMetazoa" id="GAUT051380-PA"/>
    </source>
</evidence>
<keyword evidence="1" id="KW-0472">Membrane</keyword>
<sequence length="324" mass="37725">MELWEWQTTILPPQGNEERQETKWKRHIETQTPPYVVRILMAISLLESIIPAIVNLKMCLNAAIFGFMDLLIYESTEVQRFSNYKAFIHIETQIQPYVVRILMAISLLESIIPEWFRMRPAYVLAWWLANFKLVTYMRLLMQLRCSACQPWSKIREFFRLDLVRDLMRTCTKRRPNYDRIMMWLTKMALTLAPFVMADDDNVSYLFMFQFSIVGMALISLASCVSESSVRATAIYWWELYLGLTLGLMRGKIYALTTSLESLSPLIPSPLYTIVCNATLSYYPGVFNFLSTGLYLLCYTFIADGGDDDKLTINETFVHSNPNMM</sequence>
<accession>A0A1A9VY38</accession>
<feature type="transmembrane region" description="Helical" evidence="1">
    <location>
        <begin position="279"/>
        <end position="301"/>
    </location>
</feature>
<feature type="transmembrane region" description="Helical" evidence="1">
    <location>
        <begin position="203"/>
        <end position="224"/>
    </location>
</feature>
<protein>
    <submittedName>
        <fullName evidence="2">Uncharacterized protein</fullName>
    </submittedName>
</protein>
<feature type="transmembrane region" description="Helical" evidence="1">
    <location>
        <begin position="35"/>
        <end position="54"/>
    </location>
</feature>
<dbReference type="EnsemblMetazoa" id="GAUT051380-RA">
    <property type="protein sequence ID" value="GAUT051380-PA"/>
    <property type="gene ID" value="GAUT051380"/>
</dbReference>
<dbReference type="VEuPathDB" id="VectorBase:GAUT051380"/>
<keyword evidence="1" id="KW-0812">Transmembrane</keyword>
<dbReference type="AlphaFoldDB" id="A0A1A9VY38"/>
<dbReference type="Proteomes" id="UP000078200">
    <property type="component" value="Unassembled WGS sequence"/>
</dbReference>
<keyword evidence="3" id="KW-1185">Reference proteome</keyword>
<feature type="transmembrane region" description="Helical" evidence="1">
    <location>
        <begin position="180"/>
        <end position="197"/>
    </location>
</feature>
<name>A0A1A9VY38_GLOAU</name>
<keyword evidence="1" id="KW-1133">Transmembrane helix</keyword>
<evidence type="ECO:0000313" key="3">
    <source>
        <dbReference type="Proteomes" id="UP000078200"/>
    </source>
</evidence>
<organism evidence="2 3">
    <name type="scientific">Glossina austeni</name>
    <name type="common">Savannah tsetse fly</name>
    <dbReference type="NCBI Taxonomy" id="7395"/>
    <lineage>
        <taxon>Eukaryota</taxon>
        <taxon>Metazoa</taxon>
        <taxon>Ecdysozoa</taxon>
        <taxon>Arthropoda</taxon>
        <taxon>Hexapoda</taxon>
        <taxon>Insecta</taxon>
        <taxon>Pterygota</taxon>
        <taxon>Neoptera</taxon>
        <taxon>Endopterygota</taxon>
        <taxon>Diptera</taxon>
        <taxon>Brachycera</taxon>
        <taxon>Muscomorpha</taxon>
        <taxon>Hippoboscoidea</taxon>
        <taxon>Glossinidae</taxon>
        <taxon>Glossina</taxon>
    </lineage>
</organism>
<proteinExistence type="predicted"/>
<reference evidence="2" key="1">
    <citation type="submission" date="2020-05" db="UniProtKB">
        <authorList>
            <consortium name="EnsemblMetazoa"/>
        </authorList>
    </citation>
    <scope>IDENTIFICATION</scope>
    <source>
        <strain evidence="2">TTRI</strain>
    </source>
</reference>